<feature type="region of interest" description="Disordered" evidence="4">
    <location>
        <begin position="86"/>
        <end position="111"/>
    </location>
</feature>
<evidence type="ECO:0000256" key="3">
    <source>
        <dbReference type="PROSITE-ProRule" id="PRU00221"/>
    </source>
</evidence>
<dbReference type="RefSeq" id="XP_001308204.1">
    <property type="nucleotide sequence ID" value="XM_001308203.1"/>
</dbReference>
<name>A2FIJ3_TRIV3</name>
<keyword evidence="6" id="KW-1185">Reference proteome</keyword>
<dbReference type="InterPro" id="IPR036322">
    <property type="entry name" value="WD40_repeat_dom_sf"/>
</dbReference>
<evidence type="ECO:0000256" key="4">
    <source>
        <dbReference type="SAM" id="MobiDB-lite"/>
    </source>
</evidence>
<dbReference type="PROSITE" id="PS50294">
    <property type="entry name" value="WD_REPEATS_REGION"/>
    <property type="match status" value="3"/>
</dbReference>
<organism evidence="5 6">
    <name type="scientific">Trichomonas vaginalis (strain ATCC PRA-98 / G3)</name>
    <dbReference type="NCBI Taxonomy" id="412133"/>
    <lineage>
        <taxon>Eukaryota</taxon>
        <taxon>Metamonada</taxon>
        <taxon>Parabasalia</taxon>
        <taxon>Trichomonadida</taxon>
        <taxon>Trichomonadidae</taxon>
        <taxon>Trichomonas</taxon>
    </lineage>
</organism>
<keyword evidence="2" id="KW-0677">Repeat</keyword>
<dbReference type="PANTHER" id="PTHR19879:SF9">
    <property type="entry name" value="TRANSCRIPTION INITIATION FACTOR TFIID SUBUNIT 5"/>
    <property type="match status" value="1"/>
</dbReference>
<reference evidence="5" key="2">
    <citation type="journal article" date="2007" name="Science">
        <title>Draft genome sequence of the sexually transmitted pathogen Trichomonas vaginalis.</title>
        <authorList>
            <person name="Carlton J.M."/>
            <person name="Hirt R.P."/>
            <person name="Silva J.C."/>
            <person name="Delcher A.L."/>
            <person name="Schatz M."/>
            <person name="Zhao Q."/>
            <person name="Wortman J.R."/>
            <person name="Bidwell S.L."/>
            <person name="Alsmark U.C.M."/>
            <person name="Besteiro S."/>
            <person name="Sicheritz-Ponten T."/>
            <person name="Noel C.J."/>
            <person name="Dacks J.B."/>
            <person name="Foster P.G."/>
            <person name="Simillion C."/>
            <person name="Van de Peer Y."/>
            <person name="Miranda-Saavedra D."/>
            <person name="Barton G.J."/>
            <person name="Westrop G.D."/>
            <person name="Mueller S."/>
            <person name="Dessi D."/>
            <person name="Fiori P.L."/>
            <person name="Ren Q."/>
            <person name="Paulsen I."/>
            <person name="Zhang H."/>
            <person name="Bastida-Corcuera F.D."/>
            <person name="Simoes-Barbosa A."/>
            <person name="Brown M.T."/>
            <person name="Hayes R.D."/>
            <person name="Mukherjee M."/>
            <person name="Okumura C.Y."/>
            <person name="Schneider R."/>
            <person name="Smith A.J."/>
            <person name="Vanacova S."/>
            <person name="Villalvazo M."/>
            <person name="Haas B.J."/>
            <person name="Pertea M."/>
            <person name="Feldblyum T.V."/>
            <person name="Utterback T.R."/>
            <person name="Shu C.L."/>
            <person name="Osoegawa K."/>
            <person name="de Jong P.J."/>
            <person name="Hrdy I."/>
            <person name="Horvathova L."/>
            <person name="Zubacova Z."/>
            <person name="Dolezal P."/>
            <person name="Malik S.B."/>
            <person name="Logsdon J.M. Jr."/>
            <person name="Henze K."/>
            <person name="Gupta A."/>
            <person name="Wang C.C."/>
            <person name="Dunne R.L."/>
            <person name="Upcroft J.A."/>
            <person name="Upcroft P."/>
            <person name="White O."/>
            <person name="Salzberg S.L."/>
            <person name="Tang P."/>
            <person name="Chiu C.-H."/>
            <person name="Lee Y.-S."/>
            <person name="Embley T.M."/>
            <person name="Coombs G.H."/>
            <person name="Mottram J.C."/>
            <person name="Tachezy J."/>
            <person name="Fraser-Liggett C.M."/>
            <person name="Johnson P.J."/>
        </authorList>
    </citation>
    <scope>NUCLEOTIDE SEQUENCE [LARGE SCALE GENOMIC DNA]</scope>
    <source>
        <strain evidence="5">G3</strain>
    </source>
</reference>
<protein>
    <submittedName>
        <fullName evidence="5">Uncharacterized protein</fullName>
    </submittedName>
</protein>
<dbReference type="InterPro" id="IPR015943">
    <property type="entry name" value="WD40/YVTN_repeat-like_dom_sf"/>
</dbReference>
<dbReference type="eggNOG" id="KOG0266">
    <property type="taxonomic scope" value="Eukaryota"/>
</dbReference>
<dbReference type="SMART" id="SM00320">
    <property type="entry name" value="WD40"/>
    <property type="match status" value="7"/>
</dbReference>
<dbReference type="STRING" id="5722.A2FIJ3"/>
<dbReference type="InterPro" id="IPR019775">
    <property type="entry name" value="WD40_repeat_CS"/>
</dbReference>
<evidence type="ECO:0000313" key="5">
    <source>
        <dbReference type="EMBL" id="EAX95274.1"/>
    </source>
</evidence>
<accession>A2FIJ3</accession>
<dbReference type="OrthoDB" id="17410at2759"/>
<dbReference type="KEGG" id="tva:4753024"/>
<dbReference type="InParanoid" id="A2FIJ3"/>
<dbReference type="InterPro" id="IPR001680">
    <property type="entry name" value="WD40_rpt"/>
</dbReference>
<evidence type="ECO:0000313" key="6">
    <source>
        <dbReference type="Proteomes" id="UP000001542"/>
    </source>
</evidence>
<dbReference type="EMBL" id="DS113814">
    <property type="protein sequence ID" value="EAX95274.1"/>
    <property type="molecule type" value="Genomic_DNA"/>
</dbReference>
<dbReference type="InterPro" id="IPR020472">
    <property type="entry name" value="WD40_PAC1"/>
</dbReference>
<sequence length="448" mass="50893">MENRYNNTDQIIQRLTTLSAQAMESIVALRKEIYQLLQERSKMTIHLTQYQLDYQKMQEFYNRYKQIIPREIAQMNSMRYQNIQQEKRYTPPPQKHQTTPVKPEVKPTPIPVEQKPTQIESTKMSNSDFNWSFQSTGSKQYKISLKYYIDVGNIITSVQYDPTGKFIAFADNRNIQVIDTTKRAPYFVLEIPHPQGCCDFHTRILRFSPDGKLIAVSTSGSQIAIFSMETRSVIGILEGHTKNVSSLAFLHDGKTLISGGHDGNIIIWDTNTLKSVNKISHELQNGSNEHMIISIAVTAEDKFVAVGFMNKTIGIYEPTFKQPMRTFKAHDEFILSIIAAPQKSIICTTSHDYTAKIWNLHDTSKPLTTLTGHTSFVINSAFSPQINSHIALTGSKDETIRGWDYSTGEMLFVISPCSNTIFSVDHHCTEREFVSCSGGGMVCVWEYS</sequence>
<dbReference type="SMR" id="A2FIJ3"/>
<dbReference type="Proteomes" id="UP000001542">
    <property type="component" value="Unassembled WGS sequence"/>
</dbReference>
<evidence type="ECO:0000256" key="2">
    <source>
        <dbReference type="ARBA" id="ARBA00022737"/>
    </source>
</evidence>
<dbReference type="PROSITE" id="PS50082">
    <property type="entry name" value="WD_REPEATS_2"/>
    <property type="match status" value="3"/>
</dbReference>
<dbReference type="SUPFAM" id="SSF50978">
    <property type="entry name" value="WD40 repeat-like"/>
    <property type="match status" value="1"/>
</dbReference>
<dbReference type="Gene3D" id="2.130.10.10">
    <property type="entry name" value="YVTN repeat-like/Quinoprotein amine dehydrogenase"/>
    <property type="match status" value="2"/>
</dbReference>
<evidence type="ECO:0000256" key="1">
    <source>
        <dbReference type="ARBA" id="ARBA00022574"/>
    </source>
</evidence>
<proteinExistence type="predicted"/>
<feature type="repeat" description="WD" evidence="3">
    <location>
        <begin position="370"/>
        <end position="413"/>
    </location>
</feature>
<dbReference type="CDD" id="cd00200">
    <property type="entry name" value="WD40"/>
    <property type="match status" value="1"/>
</dbReference>
<dbReference type="PRINTS" id="PR00320">
    <property type="entry name" value="GPROTEINBRPT"/>
</dbReference>
<dbReference type="OMA" id="DISSGWI"/>
<dbReference type="PROSITE" id="PS00678">
    <property type="entry name" value="WD_REPEATS_1"/>
    <property type="match status" value="2"/>
</dbReference>
<dbReference type="PANTHER" id="PTHR19879">
    <property type="entry name" value="TRANSCRIPTION INITIATION FACTOR TFIID"/>
    <property type="match status" value="1"/>
</dbReference>
<keyword evidence="1 3" id="KW-0853">WD repeat</keyword>
<reference evidence="5" key="1">
    <citation type="submission" date="2006-10" db="EMBL/GenBank/DDBJ databases">
        <authorList>
            <person name="Amadeo P."/>
            <person name="Zhao Q."/>
            <person name="Wortman J."/>
            <person name="Fraser-Liggett C."/>
            <person name="Carlton J."/>
        </authorList>
    </citation>
    <scope>NUCLEOTIDE SEQUENCE</scope>
    <source>
        <strain evidence="5">G3</strain>
    </source>
</reference>
<dbReference type="Pfam" id="PF00400">
    <property type="entry name" value="WD40"/>
    <property type="match status" value="4"/>
</dbReference>
<gene>
    <name evidence="5" type="ORF">TVAG_051860</name>
</gene>
<dbReference type="VEuPathDB" id="TrichDB:TVAG_051860"/>
<dbReference type="VEuPathDB" id="TrichDB:TVAGG3_0632230"/>
<feature type="repeat" description="WD" evidence="3">
    <location>
        <begin position="327"/>
        <end position="368"/>
    </location>
</feature>
<feature type="repeat" description="WD" evidence="3">
    <location>
        <begin position="237"/>
        <end position="278"/>
    </location>
</feature>
<dbReference type="AlphaFoldDB" id="A2FIJ3"/>